<proteinExistence type="predicted"/>
<keyword evidence="2" id="KW-1185">Reference proteome</keyword>
<dbReference type="AlphaFoldDB" id="A0ABD0NQF9"/>
<evidence type="ECO:0000313" key="2">
    <source>
        <dbReference type="Proteomes" id="UP001529510"/>
    </source>
</evidence>
<dbReference type="Proteomes" id="UP001529510">
    <property type="component" value="Unassembled WGS sequence"/>
</dbReference>
<dbReference type="EMBL" id="JAMKFB020000021">
    <property type="protein sequence ID" value="KAL0163176.1"/>
    <property type="molecule type" value="Genomic_DNA"/>
</dbReference>
<organism evidence="1 2">
    <name type="scientific">Cirrhinus mrigala</name>
    <name type="common">Mrigala</name>
    <dbReference type="NCBI Taxonomy" id="683832"/>
    <lineage>
        <taxon>Eukaryota</taxon>
        <taxon>Metazoa</taxon>
        <taxon>Chordata</taxon>
        <taxon>Craniata</taxon>
        <taxon>Vertebrata</taxon>
        <taxon>Euteleostomi</taxon>
        <taxon>Actinopterygii</taxon>
        <taxon>Neopterygii</taxon>
        <taxon>Teleostei</taxon>
        <taxon>Ostariophysi</taxon>
        <taxon>Cypriniformes</taxon>
        <taxon>Cyprinidae</taxon>
        <taxon>Labeoninae</taxon>
        <taxon>Labeonini</taxon>
        <taxon>Cirrhinus</taxon>
    </lineage>
</organism>
<feature type="non-terminal residue" evidence="1">
    <location>
        <position position="1"/>
    </location>
</feature>
<protein>
    <submittedName>
        <fullName evidence="1">Uncharacterized protein</fullName>
    </submittedName>
</protein>
<gene>
    <name evidence="1" type="ORF">M9458_042572</name>
</gene>
<sequence>GREEHPEPHEMVECELCNTLTLQFNNHMKRHHPGCGQSAGRRGYRSNGAYVDGWFGGECGSGSPEKYLASNLGVMSSKQD</sequence>
<feature type="non-terminal residue" evidence="1">
    <location>
        <position position="80"/>
    </location>
</feature>
<reference evidence="1 2" key="1">
    <citation type="submission" date="2024-05" db="EMBL/GenBank/DDBJ databases">
        <title>Genome sequencing and assembly of Indian major carp, Cirrhinus mrigala (Hamilton, 1822).</title>
        <authorList>
            <person name="Mohindra V."/>
            <person name="Chowdhury L.M."/>
            <person name="Lal K."/>
            <person name="Jena J.K."/>
        </authorList>
    </citation>
    <scope>NUCLEOTIDE SEQUENCE [LARGE SCALE GENOMIC DNA]</scope>
    <source>
        <strain evidence="1">CM1030</strain>
        <tissue evidence="1">Blood</tissue>
    </source>
</reference>
<accession>A0ABD0NQF9</accession>
<evidence type="ECO:0000313" key="1">
    <source>
        <dbReference type="EMBL" id="KAL0163176.1"/>
    </source>
</evidence>
<comment type="caution">
    <text evidence="1">The sequence shown here is derived from an EMBL/GenBank/DDBJ whole genome shotgun (WGS) entry which is preliminary data.</text>
</comment>
<name>A0ABD0NQF9_CIRMR</name>